<dbReference type="InterPro" id="IPR024977">
    <property type="entry name" value="Apc4-like_WD40_dom"/>
</dbReference>
<reference evidence="12" key="1">
    <citation type="journal article" date="2020" name="PLoS Negl. Trop. Dis.">
        <title>High-quality nuclear genome for Sarcoptes scabiei-A critical resource for a neglected parasite.</title>
        <authorList>
            <person name="Korhonen P.K."/>
            <person name="Gasser R.B."/>
            <person name="Ma G."/>
            <person name="Wang T."/>
            <person name="Stroehlein A.J."/>
            <person name="Young N.D."/>
            <person name="Ang C.S."/>
            <person name="Fernando D.D."/>
            <person name="Lu H.C."/>
            <person name="Taylor S."/>
            <person name="Reynolds S.L."/>
            <person name="Mofiz E."/>
            <person name="Najaraj S.H."/>
            <person name="Gowda H."/>
            <person name="Madugundu A."/>
            <person name="Renuse S."/>
            <person name="Holt D."/>
            <person name="Pandey A."/>
            <person name="Papenfuss A.T."/>
            <person name="Fischer K."/>
        </authorList>
    </citation>
    <scope>NUCLEOTIDE SEQUENCE [LARGE SCALE GENOMIC DNA]</scope>
</reference>
<evidence type="ECO:0000256" key="1">
    <source>
        <dbReference type="ARBA" id="ARBA00016067"/>
    </source>
</evidence>
<dbReference type="Pfam" id="PF12894">
    <property type="entry name" value="ANAPC4_WD40"/>
    <property type="match status" value="1"/>
</dbReference>
<dbReference type="PANTHER" id="PTHR13260">
    <property type="entry name" value="ANAPHASE PROMOTING COMPLEX SUBUNIT 4 APC4"/>
    <property type="match status" value="1"/>
</dbReference>
<evidence type="ECO:0000256" key="6">
    <source>
        <dbReference type="SAM" id="MobiDB-lite"/>
    </source>
</evidence>
<reference evidence="10" key="2">
    <citation type="submission" date="2020-01" db="EMBL/GenBank/DDBJ databases">
        <authorList>
            <person name="Korhonen P.K.K."/>
            <person name="Guangxu M.G."/>
            <person name="Wang T.W."/>
            <person name="Stroehlein A.J.S."/>
            <person name="Young N.D."/>
            <person name="Ang C.-S.A."/>
            <person name="Fernando D.W.F."/>
            <person name="Lu H.L."/>
            <person name="Taylor S.T."/>
            <person name="Ehtesham M.E.M."/>
            <person name="Najaraj S.H.N."/>
            <person name="Harsha G.H.G."/>
            <person name="Madugundu A.M."/>
            <person name="Renuse S.R."/>
            <person name="Holt D.H."/>
            <person name="Pandey A.P."/>
            <person name="Papenfuss A.P."/>
            <person name="Gasser R.B.G."/>
            <person name="Fischer K.F."/>
        </authorList>
    </citation>
    <scope>NUCLEOTIDE SEQUENCE</scope>
    <source>
        <strain evidence="10">SSS_KF_BRIS2020</strain>
    </source>
</reference>
<keyword evidence="7" id="KW-0472">Membrane</keyword>
<dbReference type="Pfam" id="PF12896">
    <property type="entry name" value="ANAPC4"/>
    <property type="match status" value="1"/>
</dbReference>
<evidence type="ECO:0000313" key="12">
    <source>
        <dbReference type="Proteomes" id="UP000070412"/>
    </source>
</evidence>
<keyword evidence="12" id="KW-1185">Reference proteome</keyword>
<evidence type="ECO:0000256" key="3">
    <source>
        <dbReference type="ARBA" id="ARBA00022776"/>
    </source>
</evidence>
<dbReference type="Proteomes" id="UP000070412">
    <property type="component" value="Unassembled WGS sequence"/>
</dbReference>
<dbReference type="EMBL" id="WVUK01000056">
    <property type="protein sequence ID" value="KAF7492716.1"/>
    <property type="molecule type" value="Genomic_DNA"/>
</dbReference>
<gene>
    <name evidence="10" type="ORF">SSS_7955</name>
</gene>
<dbReference type="GO" id="GO:0034399">
    <property type="term" value="C:nuclear periphery"/>
    <property type="evidence" value="ECO:0007669"/>
    <property type="project" value="TreeGrafter"/>
</dbReference>
<keyword evidence="2" id="KW-0132">Cell division</keyword>
<dbReference type="PANTHER" id="PTHR13260:SF0">
    <property type="entry name" value="ANAPHASE-PROMOTING COMPLEX SUBUNIT 4"/>
    <property type="match status" value="1"/>
</dbReference>
<sequence length="1003" mass="117370">MANFRKISQQNILNEILNIKINPLMDIVALDLISSDIIINRLYSWQRVLSINKPKSKCKPDQTTNESPTIKIIDMVWSCDGKILAVAYNQPMPEESNEKNRIDDNDDDDEEHKDTNDGDFDDSMTSSPYNSSIVFYLMESNQKVYTINLPGEVSALCWQVKSYPSEDDPKLSKPLNIDKIKFPLDSINIPYLDLFICDEKIFNYPKNFSKSQSSSKSFHPKLPSFDKFHKTNEFDAFDRMKILKNKTINFLVVATNQNQILFFLFGFYPVLKIDLKDFDHKLEFPNRKSRIIKVWLAPDLNSVQVLLSDIDDPDGKRQQFISIETKILDSCWKEIFLTNRIRLNIDIRLEFLQNSVNEINQMWSDTVTDLKARLNCTDFSINANDTSKPYLNFDRNFIDMIIFGNISLSLERFLQQLDEKDFKKMYESFQSCVDKMYQLSITKIQNTLIQILCCLDNLKGMVLNDLQFGQLGFSIEHINLFRWEIINMIEKDNSLMISLYDLKCRMLAFTRLLYKGLSMIQNEKIDLENFKPTDDQTLGKMTVQDFHLIMDFLNIDDCSQDQHYTQPNVIDKILKASLTIESKQCHCKTFRNDFDNFNVDQNYCCDKITNPLCNPYKAFCDEQNYNDLIDALRSKEKDEILAMNESDLFDIFRKQKRLKEFKCENLLENDPDRTREWFESYLDDYSRFDPPDEEISNDWSFKNQLKRIEMIRKLTFGQSYHKLNSNQSNLFKTDTDGNFRYLFERSSPQTALDEPSLLDCRIVLEPLADRNLTESCLFLAKSVLNEKGENYLQLSRWKHFYSKSFHRIGISLRAKCSSDCFCDDPLIFKILNFQFYDSESLTLIVSLQHASSNDDDTLNMQQYLCQFSYRKLFEIYLKSHKEDISAQENIPKATFNIDLTKSLNIIHNISMDSMDVGADFEMIDDDESNENLIYEQLFKLRLLDSNVRQKYLSVSGDRKLACCQDFSRNIITTFEMDSIEDEDEDDVEAEGGAENDQGAQVDD</sequence>
<dbReference type="GO" id="GO:0005680">
    <property type="term" value="C:anaphase-promoting complex"/>
    <property type="evidence" value="ECO:0007669"/>
    <property type="project" value="InterPro"/>
</dbReference>
<protein>
    <recommendedName>
        <fullName evidence="1">Anaphase-promoting complex subunit 4</fullName>
    </recommendedName>
</protein>
<dbReference type="InterPro" id="IPR024789">
    <property type="entry name" value="APC4"/>
</dbReference>
<dbReference type="GO" id="GO:0070979">
    <property type="term" value="P:protein K11-linked ubiquitination"/>
    <property type="evidence" value="ECO:0007669"/>
    <property type="project" value="TreeGrafter"/>
</dbReference>
<feature type="region of interest" description="Disordered" evidence="6">
    <location>
        <begin position="977"/>
        <end position="1003"/>
    </location>
</feature>
<reference evidence="11" key="3">
    <citation type="submission" date="2022-06" db="UniProtKB">
        <authorList>
            <consortium name="EnsemblMetazoa"/>
        </authorList>
    </citation>
    <scope>IDENTIFICATION</scope>
</reference>
<evidence type="ECO:0000259" key="9">
    <source>
        <dbReference type="Pfam" id="PF12896"/>
    </source>
</evidence>
<evidence type="ECO:0000313" key="11">
    <source>
        <dbReference type="EnsemblMetazoa" id="KAF7492716.1"/>
    </source>
</evidence>
<evidence type="ECO:0000259" key="8">
    <source>
        <dbReference type="Pfam" id="PF12894"/>
    </source>
</evidence>
<evidence type="ECO:0000256" key="5">
    <source>
        <dbReference type="ARBA" id="ARBA00023306"/>
    </source>
</evidence>
<feature type="transmembrane region" description="Helical" evidence="7">
    <location>
        <begin position="248"/>
        <end position="271"/>
    </location>
</feature>
<keyword evidence="7" id="KW-1133">Transmembrane helix</keyword>
<organism evidence="10">
    <name type="scientific">Sarcoptes scabiei</name>
    <name type="common">Itch mite</name>
    <name type="synonym">Acarus scabiei</name>
    <dbReference type="NCBI Taxonomy" id="52283"/>
    <lineage>
        <taxon>Eukaryota</taxon>
        <taxon>Metazoa</taxon>
        <taxon>Ecdysozoa</taxon>
        <taxon>Arthropoda</taxon>
        <taxon>Chelicerata</taxon>
        <taxon>Arachnida</taxon>
        <taxon>Acari</taxon>
        <taxon>Acariformes</taxon>
        <taxon>Sarcoptiformes</taxon>
        <taxon>Astigmata</taxon>
        <taxon>Psoroptidia</taxon>
        <taxon>Sarcoptoidea</taxon>
        <taxon>Sarcoptidae</taxon>
        <taxon>Sarcoptinae</taxon>
        <taxon>Sarcoptes</taxon>
    </lineage>
</organism>
<name>A0A834R9W4_SARSC</name>
<dbReference type="GO" id="GO:0031145">
    <property type="term" value="P:anaphase-promoting complex-dependent catabolic process"/>
    <property type="evidence" value="ECO:0007669"/>
    <property type="project" value="InterPro"/>
</dbReference>
<accession>A0A834R9W4</accession>
<feature type="compositionally biased region" description="Acidic residues" evidence="6">
    <location>
        <begin position="977"/>
        <end position="993"/>
    </location>
</feature>
<dbReference type="InterPro" id="IPR024790">
    <property type="entry name" value="APC4_long_dom"/>
</dbReference>
<dbReference type="GO" id="GO:0051301">
    <property type="term" value="P:cell division"/>
    <property type="evidence" value="ECO:0007669"/>
    <property type="project" value="UniProtKB-KW"/>
</dbReference>
<dbReference type="EnsemblMetazoa" id="SSS_7955s_mrna">
    <property type="protein sequence ID" value="KAF7492716.1"/>
    <property type="gene ID" value="SSS_7955"/>
</dbReference>
<evidence type="ECO:0000256" key="4">
    <source>
        <dbReference type="ARBA" id="ARBA00022786"/>
    </source>
</evidence>
<feature type="domain" description="Anaphase-promoting complex subunit 4 long" evidence="9">
    <location>
        <begin position="321"/>
        <end position="489"/>
    </location>
</feature>
<dbReference type="AlphaFoldDB" id="A0A834R9W4"/>
<proteinExistence type="predicted"/>
<feature type="domain" description="Anaphase-promoting complex subunit 4-like WD40" evidence="8">
    <location>
        <begin position="22"/>
        <end position="89"/>
    </location>
</feature>
<keyword evidence="4" id="KW-0833">Ubl conjugation pathway</keyword>
<keyword evidence="5" id="KW-0131">Cell cycle</keyword>
<feature type="region of interest" description="Disordered" evidence="6">
    <location>
        <begin position="93"/>
        <end position="125"/>
    </location>
</feature>
<evidence type="ECO:0000256" key="2">
    <source>
        <dbReference type="ARBA" id="ARBA00022618"/>
    </source>
</evidence>
<feature type="compositionally biased region" description="Acidic residues" evidence="6">
    <location>
        <begin position="104"/>
        <end position="122"/>
    </location>
</feature>
<keyword evidence="3" id="KW-0498">Mitosis</keyword>
<evidence type="ECO:0000313" key="10">
    <source>
        <dbReference type="EMBL" id="KAF7492716.1"/>
    </source>
</evidence>
<dbReference type="OrthoDB" id="2110451at2759"/>
<keyword evidence="7" id="KW-0812">Transmembrane</keyword>
<evidence type="ECO:0000256" key="7">
    <source>
        <dbReference type="SAM" id="Phobius"/>
    </source>
</evidence>